<feature type="transmembrane region" description="Helical" evidence="1">
    <location>
        <begin position="103"/>
        <end position="122"/>
    </location>
</feature>
<keyword evidence="1" id="KW-0472">Membrane</keyword>
<dbReference type="Proteomes" id="UP000782312">
    <property type="component" value="Unassembled WGS sequence"/>
</dbReference>
<reference evidence="3" key="1">
    <citation type="submission" date="2020-07" db="EMBL/GenBank/DDBJ databases">
        <title>Huge and variable diversity of episymbiotic CPR bacteria and DPANN archaea in groundwater ecosystems.</title>
        <authorList>
            <person name="He C.Y."/>
            <person name="Keren R."/>
            <person name="Whittaker M."/>
            <person name="Farag I.F."/>
            <person name="Doudna J."/>
            <person name="Cate J.H.D."/>
            <person name="Banfield J.F."/>
        </authorList>
    </citation>
    <scope>NUCLEOTIDE SEQUENCE</scope>
    <source>
        <strain evidence="3">NC_groundwater_763_Ag_S-0.2um_68_21</strain>
    </source>
</reference>
<name>A0A932MMK6_UNCTE</name>
<dbReference type="EMBL" id="JACPUR010000013">
    <property type="protein sequence ID" value="MBI3126793.1"/>
    <property type="molecule type" value="Genomic_DNA"/>
</dbReference>
<organism evidence="3 4">
    <name type="scientific">Tectimicrobiota bacterium</name>
    <dbReference type="NCBI Taxonomy" id="2528274"/>
    <lineage>
        <taxon>Bacteria</taxon>
        <taxon>Pseudomonadati</taxon>
        <taxon>Nitrospinota/Tectimicrobiota group</taxon>
        <taxon>Candidatus Tectimicrobiota</taxon>
    </lineage>
</organism>
<evidence type="ECO:0000259" key="2">
    <source>
        <dbReference type="Pfam" id="PF07331"/>
    </source>
</evidence>
<dbReference type="InterPro" id="IPR009936">
    <property type="entry name" value="DUF1468"/>
</dbReference>
<evidence type="ECO:0000313" key="3">
    <source>
        <dbReference type="EMBL" id="MBI3126793.1"/>
    </source>
</evidence>
<keyword evidence="1" id="KW-0812">Transmembrane</keyword>
<feature type="domain" description="DUF1468" evidence="2">
    <location>
        <begin position="17"/>
        <end position="131"/>
    </location>
</feature>
<protein>
    <submittedName>
        <fullName evidence="3">Tripartite tricarboxylate transporter TctB family protein</fullName>
    </submittedName>
</protein>
<feature type="transmembrane region" description="Helical" evidence="1">
    <location>
        <begin position="65"/>
        <end position="97"/>
    </location>
</feature>
<feature type="transmembrane region" description="Helical" evidence="1">
    <location>
        <begin position="23"/>
        <end position="44"/>
    </location>
</feature>
<dbReference type="Pfam" id="PF07331">
    <property type="entry name" value="TctB"/>
    <property type="match status" value="1"/>
</dbReference>
<evidence type="ECO:0000256" key="1">
    <source>
        <dbReference type="SAM" id="Phobius"/>
    </source>
</evidence>
<keyword evidence="1" id="KW-1133">Transmembrane helix</keyword>
<comment type="caution">
    <text evidence="3">The sequence shown here is derived from an EMBL/GenBank/DDBJ whole genome shotgun (WGS) entry which is preliminary data.</text>
</comment>
<sequence length="157" mass="17630">MDRLIAEGGMREAQQFIRLTPVFFPRVAFGLMAVLGAIHGYRAWRQLSETAPPGPGSWIEKYRNVVLVGAFILAYALLLPKLGFTAATLVGIAAVTATLGSRTWWEILPVSLLSPLVIRFVFERVLLIALPRSDFEFIAVPEEALMKFLVRLFFFQF</sequence>
<evidence type="ECO:0000313" key="4">
    <source>
        <dbReference type="Proteomes" id="UP000782312"/>
    </source>
</evidence>
<gene>
    <name evidence="3" type="ORF">HYZ11_04225</name>
</gene>
<accession>A0A932MMK6</accession>
<proteinExistence type="predicted"/>
<dbReference type="AlphaFoldDB" id="A0A932MMK6"/>